<feature type="region of interest" description="Disordered" evidence="1">
    <location>
        <begin position="1"/>
        <end position="35"/>
    </location>
</feature>
<dbReference type="Proteomes" id="UP000634136">
    <property type="component" value="Unassembled WGS sequence"/>
</dbReference>
<evidence type="ECO:0000313" key="2">
    <source>
        <dbReference type="EMBL" id="KAF7837614.1"/>
    </source>
</evidence>
<dbReference type="AlphaFoldDB" id="A0A835CCK4"/>
<comment type="caution">
    <text evidence="2">The sequence shown here is derived from an EMBL/GenBank/DDBJ whole genome shotgun (WGS) entry which is preliminary data.</text>
</comment>
<proteinExistence type="predicted"/>
<accession>A0A835CCK4</accession>
<sequence>MVLEKIEQNEEHEQEHDDDDDDDWVKQGKRRGKGG</sequence>
<organism evidence="2 3">
    <name type="scientific">Senna tora</name>
    <dbReference type="NCBI Taxonomy" id="362788"/>
    <lineage>
        <taxon>Eukaryota</taxon>
        <taxon>Viridiplantae</taxon>
        <taxon>Streptophyta</taxon>
        <taxon>Embryophyta</taxon>
        <taxon>Tracheophyta</taxon>
        <taxon>Spermatophyta</taxon>
        <taxon>Magnoliopsida</taxon>
        <taxon>eudicotyledons</taxon>
        <taxon>Gunneridae</taxon>
        <taxon>Pentapetalae</taxon>
        <taxon>rosids</taxon>
        <taxon>fabids</taxon>
        <taxon>Fabales</taxon>
        <taxon>Fabaceae</taxon>
        <taxon>Caesalpinioideae</taxon>
        <taxon>Cassia clade</taxon>
        <taxon>Senna</taxon>
    </lineage>
</organism>
<dbReference type="EMBL" id="JAAIUW010000003">
    <property type="protein sequence ID" value="KAF7837614.1"/>
    <property type="molecule type" value="Genomic_DNA"/>
</dbReference>
<evidence type="ECO:0000256" key="1">
    <source>
        <dbReference type="SAM" id="MobiDB-lite"/>
    </source>
</evidence>
<protein>
    <submittedName>
        <fullName evidence="2">Uncharacterized protein</fullName>
    </submittedName>
</protein>
<reference evidence="2" key="1">
    <citation type="submission" date="2020-09" db="EMBL/GenBank/DDBJ databases">
        <title>Genome-Enabled Discovery of Anthraquinone Biosynthesis in Senna tora.</title>
        <authorList>
            <person name="Kang S.-H."/>
            <person name="Pandey R.P."/>
            <person name="Lee C.-M."/>
            <person name="Sim J.-S."/>
            <person name="Jeong J.-T."/>
            <person name="Choi B.-S."/>
            <person name="Jung M."/>
            <person name="Ginzburg D."/>
            <person name="Zhao K."/>
            <person name="Won S.Y."/>
            <person name="Oh T.-J."/>
            <person name="Yu Y."/>
            <person name="Kim N.-H."/>
            <person name="Lee O.R."/>
            <person name="Lee T.-H."/>
            <person name="Bashyal P."/>
            <person name="Kim T.-S."/>
            <person name="Lee W.-H."/>
            <person name="Kawkins C."/>
            <person name="Kim C.-K."/>
            <person name="Kim J.S."/>
            <person name="Ahn B.O."/>
            <person name="Rhee S.Y."/>
            <person name="Sohng J.K."/>
        </authorList>
    </citation>
    <scope>NUCLEOTIDE SEQUENCE</scope>
    <source>
        <tissue evidence="2">Leaf</tissue>
    </source>
</reference>
<feature type="compositionally biased region" description="Basic and acidic residues" evidence="1">
    <location>
        <begin position="1"/>
        <end position="15"/>
    </location>
</feature>
<gene>
    <name evidence="2" type="ORF">G2W53_006096</name>
</gene>
<keyword evidence="3" id="KW-1185">Reference proteome</keyword>
<name>A0A835CCK4_9FABA</name>
<evidence type="ECO:0000313" key="3">
    <source>
        <dbReference type="Proteomes" id="UP000634136"/>
    </source>
</evidence>